<dbReference type="NCBIfam" id="NF002436">
    <property type="entry name" value="PRK01584.1"/>
    <property type="match status" value="1"/>
</dbReference>
<evidence type="ECO:0000313" key="12">
    <source>
        <dbReference type="Proteomes" id="UP000178710"/>
    </source>
</evidence>
<dbReference type="CDD" id="cd00673">
    <property type="entry name" value="AlaRS_core"/>
    <property type="match status" value="1"/>
</dbReference>
<protein>
    <recommendedName>
        <fullName evidence="2">alanine--tRNA ligase</fullName>
        <ecNumber evidence="2">6.1.1.7</ecNumber>
    </recommendedName>
</protein>
<dbReference type="GO" id="GO:0000049">
    <property type="term" value="F:tRNA binding"/>
    <property type="evidence" value="ECO:0007669"/>
    <property type="project" value="UniProtKB-KW"/>
</dbReference>
<dbReference type="AlphaFoldDB" id="A0A1G2KTW9"/>
<dbReference type="PRINTS" id="PR00980">
    <property type="entry name" value="TRNASYNTHALA"/>
</dbReference>
<keyword evidence="7" id="KW-0694">RNA-binding</keyword>
<evidence type="ECO:0000256" key="8">
    <source>
        <dbReference type="ARBA" id="ARBA00022917"/>
    </source>
</evidence>
<dbReference type="InterPro" id="IPR018163">
    <property type="entry name" value="Thr/Ala-tRNA-synth_IIc_edit"/>
</dbReference>
<keyword evidence="6" id="KW-0067">ATP-binding</keyword>
<dbReference type="Pfam" id="PF07973">
    <property type="entry name" value="tRNA_SAD"/>
    <property type="match status" value="1"/>
</dbReference>
<dbReference type="GO" id="GO:0002161">
    <property type="term" value="F:aminoacyl-tRNA deacylase activity"/>
    <property type="evidence" value="ECO:0007669"/>
    <property type="project" value="TreeGrafter"/>
</dbReference>
<dbReference type="Pfam" id="PF01411">
    <property type="entry name" value="tRNA-synt_2c"/>
    <property type="match status" value="1"/>
</dbReference>
<dbReference type="PROSITE" id="PS50860">
    <property type="entry name" value="AA_TRNA_LIGASE_II_ALA"/>
    <property type="match status" value="1"/>
</dbReference>
<keyword evidence="5" id="KW-0547">Nucleotide-binding</keyword>
<dbReference type="Gene3D" id="3.30.980.10">
    <property type="entry name" value="Threonyl-trna Synthetase, Chain A, domain 2"/>
    <property type="match status" value="1"/>
</dbReference>
<dbReference type="InterPro" id="IPR012947">
    <property type="entry name" value="tRNA_SAD"/>
</dbReference>
<keyword evidence="3" id="KW-0820">tRNA-binding</keyword>
<dbReference type="SUPFAM" id="SSF101353">
    <property type="entry name" value="Putative anticodon-binding domain of alanyl-tRNA synthetase (AlaRS)"/>
    <property type="match status" value="1"/>
</dbReference>
<evidence type="ECO:0000259" key="10">
    <source>
        <dbReference type="PROSITE" id="PS50860"/>
    </source>
</evidence>
<comment type="caution">
    <text evidence="11">The sequence shown here is derived from an EMBL/GenBank/DDBJ whole genome shotgun (WGS) entry which is preliminary data.</text>
</comment>
<dbReference type="PANTHER" id="PTHR11777">
    <property type="entry name" value="ALANYL-TRNA SYNTHETASE"/>
    <property type="match status" value="1"/>
</dbReference>
<evidence type="ECO:0000313" key="11">
    <source>
        <dbReference type="EMBL" id="OHA02052.1"/>
    </source>
</evidence>
<dbReference type="InterPro" id="IPR045864">
    <property type="entry name" value="aa-tRNA-synth_II/BPL/LPL"/>
</dbReference>
<evidence type="ECO:0000256" key="9">
    <source>
        <dbReference type="ARBA" id="ARBA00023146"/>
    </source>
</evidence>
<dbReference type="Gene3D" id="3.30.930.10">
    <property type="entry name" value="Bira Bifunctional Protein, Domain 2"/>
    <property type="match status" value="1"/>
</dbReference>
<sequence length="628" mass="71467">MDSSEIRKKFLKFFESRGHTVVPSSSLIPDDPSVLLTTAGMQQFKPYLTGEADPVKVFKNRNVFSIQKSFRTTDIDEVGDTSHLTFFEMVGNFSFGGYFKERAIPLSFEFLASVDGLGLNPEKFFITAFKGDEEVSRDDEAIRLWQEQFAKVGMKAEIGERIFLYGREKNWWEAGPGPAGPDAEMFYDFGTPHDTKFGLTCHPNCNCGRFVEIGNDVFVQYNKTEEGKYQPLSQKAVDNGRGFERLVMVMQGKNNIFETDLFTPVTKLLSTNMPEWSKRIIADHARGIVFLIADGVRPSNKDQGYILRRLMRRTIPHLEEHQYFETIEPGRSIPIDKSLEDIAKVVIDQYGKIDQYQYLLDKREEILTTIRSEDERFAVVYRNGKKFLERLIVSARQDNTYRLTGDDVFNLVSTYGFSIEWIKDIAKTEAVGLDLDGFEMAFRRHQEISRAGVEKKFGGHGLLLDTGELKAGNQEELKIVTRLHTATHLLNAALHKVLGGGVDQRGSDITPERTRFDFLFARKLTGEELKKIEDLVNEAVQKDFRVTIQEMPLDEAKKSGAFFFYKGHYPEYVKVYTVGDEHGAFSKELCGGPHVTHTGEIGYFRIQKEESSSAGVRRIRAVVEGDIL</sequence>
<evidence type="ECO:0000256" key="2">
    <source>
        <dbReference type="ARBA" id="ARBA00013168"/>
    </source>
</evidence>
<organism evidence="11 12">
    <name type="scientific">Candidatus Sungbacteria bacterium RIFCSPHIGHO2_02_FULL_49_20</name>
    <dbReference type="NCBI Taxonomy" id="1802272"/>
    <lineage>
        <taxon>Bacteria</taxon>
        <taxon>Candidatus Sungiibacteriota</taxon>
    </lineage>
</organism>
<feature type="domain" description="Alanyl-transfer RNA synthetases family profile" evidence="10">
    <location>
        <begin position="1"/>
        <end position="628"/>
    </location>
</feature>
<dbReference type="InterPro" id="IPR002318">
    <property type="entry name" value="Ala-tRNA-lgiase_IIc"/>
</dbReference>
<dbReference type="InterPro" id="IPR050058">
    <property type="entry name" value="Ala-tRNA_ligase"/>
</dbReference>
<keyword evidence="4" id="KW-0436">Ligase</keyword>
<dbReference type="SMART" id="SM00863">
    <property type="entry name" value="tRNA_SAD"/>
    <property type="match status" value="1"/>
</dbReference>
<dbReference type="InterPro" id="IPR018164">
    <property type="entry name" value="Ala-tRNA-synth_IIc_N"/>
</dbReference>
<dbReference type="FunFam" id="3.30.980.10:FF:000004">
    <property type="entry name" value="Alanine--tRNA ligase, cytoplasmic"/>
    <property type="match status" value="1"/>
</dbReference>
<dbReference type="SUPFAM" id="SSF55186">
    <property type="entry name" value="ThrRS/AlaRS common domain"/>
    <property type="match status" value="1"/>
</dbReference>
<dbReference type="GO" id="GO:0005524">
    <property type="term" value="F:ATP binding"/>
    <property type="evidence" value="ECO:0007669"/>
    <property type="project" value="UniProtKB-KW"/>
</dbReference>
<dbReference type="EC" id="6.1.1.7" evidence="2"/>
<dbReference type="Gene3D" id="3.30.54.20">
    <property type="match status" value="1"/>
</dbReference>
<dbReference type="Proteomes" id="UP000178710">
    <property type="component" value="Unassembled WGS sequence"/>
</dbReference>
<dbReference type="GO" id="GO:0005829">
    <property type="term" value="C:cytosol"/>
    <property type="evidence" value="ECO:0007669"/>
    <property type="project" value="TreeGrafter"/>
</dbReference>
<keyword evidence="8" id="KW-0648">Protein biosynthesis</keyword>
<dbReference type="SUPFAM" id="SSF55681">
    <property type="entry name" value="Class II aaRS and biotin synthetases"/>
    <property type="match status" value="1"/>
</dbReference>
<evidence type="ECO:0000256" key="6">
    <source>
        <dbReference type="ARBA" id="ARBA00022840"/>
    </source>
</evidence>
<evidence type="ECO:0000256" key="4">
    <source>
        <dbReference type="ARBA" id="ARBA00022598"/>
    </source>
</evidence>
<comment type="similarity">
    <text evidence="1">Belongs to the class-II aminoacyl-tRNA synthetase family.</text>
</comment>
<evidence type="ECO:0000256" key="7">
    <source>
        <dbReference type="ARBA" id="ARBA00022884"/>
    </source>
</evidence>
<evidence type="ECO:0000256" key="3">
    <source>
        <dbReference type="ARBA" id="ARBA00022555"/>
    </source>
</evidence>
<dbReference type="InterPro" id="IPR018165">
    <property type="entry name" value="Ala-tRNA-synth_IIc_core"/>
</dbReference>
<evidence type="ECO:0000256" key="5">
    <source>
        <dbReference type="ARBA" id="ARBA00022741"/>
    </source>
</evidence>
<dbReference type="GO" id="GO:0004813">
    <property type="term" value="F:alanine-tRNA ligase activity"/>
    <property type="evidence" value="ECO:0007669"/>
    <property type="project" value="UniProtKB-EC"/>
</dbReference>
<keyword evidence="9" id="KW-0030">Aminoacyl-tRNA synthetase</keyword>
<reference evidence="11 12" key="1">
    <citation type="journal article" date="2016" name="Nat. Commun.">
        <title>Thousands of microbial genomes shed light on interconnected biogeochemical processes in an aquifer system.</title>
        <authorList>
            <person name="Anantharaman K."/>
            <person name="Brown C.T."/>
            <person name="Hug L.A."/>
            <person name="Sharon I."/>
            <person name="Castelle C.J."/>
            <person name="Probst A.J."/>
            <person name="Thomas B.C."/>
            <person name="Singh A."/>
            <person name="Wilkins M.J."/>
            <person name="Karaoz U."/>
            <person name="Brodie E.L."/>
            <person name="Williams K.H."/>
            <person name="Hubbard S.S."/>
            <person name="Banfield J.F."/>
        </authorList>
    </citation>
    <scope>NUCLEOTIDE SEQUENCE [LARGE SCALE GENOMIC DNA]</scope>
</reference>
<gene>
    <name evidence="11" type="ORF">A3C12_02235</name>
</gene>
<dbReference type="EMBL" id="MHQK01000012">
    <property type="protein sequence ID" value="OHA02052.1"/>
    <property type="molecule type" value="Genomic_DNA"/>
</dbReference>
<dbReference type="PANTHER" id="PTHR11777:SF9">
    <property type="entry name" value="ALANINE--TRNA LIGASE, CYTOPLASMIC"/>
    <property type="match status" value="1"/>
</dbReference>
<name>A0A1G2KTW9_9BACT</name>
<accession>A0A1G2KTW9</accession>
<dbReference type="GO" id="GO:0006419">
    <property type="term" value="P:alanyl-tRNA aminoacylation"/>
    <property type="evidence" value="ECO:0007669"/>
    <property type="project" value="InterPro"/>
</dbReference>
<dbReference type="InterPro" id="IPR018162">
    <property type="entry name" value="Ala-tRNA-ligase_IIc_anticod-bd"/>
</dbReference>
<evidence type="ECO:0000256" key="1">
    <source>
        <dbReference type="ARBA" id="ARBA00008226"/>
    </source>
</evidence>
<proteinExistence type="inferred from homology"/>